<feature type="compositionally biased region" description="Polar residues" evidence="6">
    <location>
        <begin position="535"/>
        <end position="548"/>
    </location>
</feature>
<keyword evidence="5" id="KW-0464">Manganese</keyword>
<dbReference type="Pfam" id="PF12496">
    <property type="entry name" value="BNIP2"/>
    <property type="match status" value="1"/>
</dbReference>
<dbReference type="InterPro" id="IPR001251">
    <property type="entry name" value="CRAL-TRIO_dom"/>
</dbReference>
<dbReference type="SUPFAM" id="SSF52087">
    <property type="entry name" value="CRAL/TRIO domain"/>
    <property type="match status" value="1"/>
</dbReference>
<evidence type="ECO:0000256" key="1">
    <source>
        <dbReference type="ARBA" id="ARBA00001936"/>
    </source>
</evidence>
<dbReference type="PROSITE" id="PS50191">
    <property type="entry name" value="CRAL_TRIO"/>
    <property type="match status" value="1"/>
</dbReference>
<dbReference type="Pfam" id="PF02833">
    <property type="entry name" value="DHHA2"/>
    <property type="match status" value="1"/>
</dbReference>
<dbReference type="PANTHER" id="PTHR12112:SF39">
    <property type="entry name" value="EG:152A3.5 PROTEIN (FBGN0003116_PN PROTEIN)"/>
    <property type="match status" value="1"/>
</dbReference>
<feature type="compositionally biased region" description="Low complexity" evidence="6">
    <location>
        <begin position="566"/>
        <end position="579"/>
    </location>
</feature>
<name>A0A7R9LBW2_9ACAR</name>
<accession>A0A7R9LBW2</accession>
<reference evidence="8" key="1">
    <citation type="submission" date="2020-11" db="EMBL/GenBank/DDBJ databases">
        <authorList>
            <person name="Tran Van P."/>
        </authorList>
    </citation>
    <scope>NUCLEOTIDE SEQUENCE</scope>
</reference>
<dbReference type="InterPro" id="IPR036865">
    <property type="entry name" value="CRAL-TRIO_dom_sf"/>
</dbReference>
<dbReference type="SMART" id="SM01131">
    <property type="entry name" value="DHHA2"/>
    <property type="match status" value="1"/>
</dbReference>
<feature type="compositionally biased region" description="Basic and acidic residues" evidence="6">
    <location>
        <begin position="452"/>
        <end position="461"/>
    </location>
</feature>
<dbReference type="OrthoDB" id="19923at2759"/>
<organism evidence="8">
    <name type="scientific">Oppiella nova</name>
    <dbReference type="NCBI Taxonomy" id="334625"/>
    <lineage>
        <taxon>Eukaryota</taxon>
        <taxon>Metazoa</taxon>
        <taxon>Ecdysozoa</taxon>
        <taxon>Arthropoda</taxon>
        <taxon>Chelicerata</taxon>
        <taxon>Arachnida</taxon>
        <taxon>Acari</taxon>
        <taxon>Acariformes</taxon>
        <taxon>Sarcoptiformes</taxon>
        <taxon>Oribatida</taxon>
        <taxon>Brachypylina</taxon>
        <taxon>Oppioidea</taxon>
        <taxon>Oppiidae</taxon>
        <taxon>Oppiella</taxon>
    </lineage>
</organism>
<dbReference type="Pfam" id="PF13716">
    <property type="entry name" value="CRAL_TRIO_2"/>
    <property type="match status" value="1"/>
</dbReference>
<feature type="compositionally biased region" description="Polar residues" evidence="6">
    <location>
        <begin position="594"/>
        <end position="619"/>
    </location>
</feature>
<evidence type="ECO:0000313" key="9">
    <source>
        <dbReference type="Proteomes" id="UP000728032"/>
    </source>
</evidence>
<evidence type="ECO:0000256" key="3">
    <source>
        <dbReference type="ARBA" id="ARBA00022723"/>
    </source>
</evidence>
<dbReference type="Gene3D" id="3.10.310.20">
    <property type="entry name" value="DHHA2 domain"/>
    <property type="match status" value="1"/>
</dbReference>
<dbReference type="GO" id="GO:0004427">
    <property type="term" value="F:inorganic diphosphate phosphatase activity"/>
    <property type="evidence" value="ECO:0007669"/>
    <property type="project" value="UniProtKB-EC"/>
</dbReference>
<keyword evidence="4" id="KW-0378">Hydrolase</keyword>
<feature type="region of interest" description="Disordered" evidence="6">
    <location>
        <begin position="423"/>
        <end position="469"/>
    </location>
</feature>
<proteinExistence type="inferred from homology"/>
<dbReference type="CDD" id="cd00170">
    <property type="entry name" value="SEC14"/>
    <property type="match status" value="1"/>
</dbReference>
<dbReference type="Pfam" id="PF01368">
    <property type="entry name" value="DHH"/>
    <property type="match status" value="1"/>
</dbReference>
<dbReference type="EMBL" id="CAJPVJ010000309">
    <property type="protein sequence ID" value="CAG2162013.1"/>
    <property type="molecule type" value="Genomic_DNA"/>
</dbReference>
<dbReference type="Proteomes" id="UP000728032">
    <property type="component" value="Unassembled WGS sequence"/>
</dbReference>
<dbReference type="InterPro" id="IPR038222">
    <property type="entry name" value="DHHA2_dom_sf"/>
</dbReference>
<gene>
    <name evidence="8" type="ORF">ONB1V03_LOCUS1614</name>
</gene>
<evidence type="ECO:0000256" key="2">
    <source>
        <dbReference type="ARBA" id="ARBA00010331"/>
    </source>
</evidence>
<dbReference type="Gene3D" id="3.90.1640.10">
    <property type="entry name" value="inorganic pyrophosphatase (n-terminal core)"/>
    <property type="match status" value="1"/>
</dbReference>
<feature type="domain" description="CRAL-TRIO" evidence="7">
    <location>
        <begin position="779"/>
        <end position="948"/>
    </location>
</feature>
<keyword evidence="9" id="KW-1185">Reference proteome</keyword>
<dbReference type="GO" id="GO:0005737">
    <property type="term" value="C:cytoplasm"/>
    <property type="evidence" value="ECO:0007669"/>
    <property type="project" value="InterPro"/>
</dbReference>
<dbReference type="AlphaFoldDB" id="A0A7R9LBW2"/>
<sequence length="952" mass="106920">MDNYLENCRKQLASLAQWTDPIELVVGNESCDLDSAVSAVGLAFIKHMSCKEVESNKRLIIPVLNTTRSELQLKTEVIFWFENSVHLSRDDLICRDEIDWQTLKTKKVLITLVDHNVNEEMARIGEIVEIIDHHKYDANHCLVTDPSKVLVDVSVGSCSTLIAERFLKSDLKGDTQLALMFFGTIILDTINFSESAQKYSEKDKSVVKDLEAIIEDKTISRSEWFKQLIDAKNSTNNMSFEQLLLKDKKLVPNTRIIISSISGKLVSDLDLENNRQLMRELTANASNRFDAIIILGIDNRIADNLSRDLAIFTTNTTLMEKIVSKLESENNGLELSLTKEFNDLRIYNQKNVKASRKQILPLISSLSDTNGTVYRNISIDNDSTKSPNNRKKLLKALSTADVDPDFVLNYIPETVDFLESPQYSSLGTEDTNERSFPPSPAKDTPNGSPNTKKTEVNKESELEIPNIDVSKVHNPESVYGSYIEDSFVGELVGDYPDNDGDKDGNDLDSNWTLNNGLTNEMEFDFDSFGPESIIYTGNNDNPDEQNNPKPKHSSSEETLNAETNSNELNANQTTEQNNENTEKEGNGNGNGSQTPMQSLLTVPNHEPNPTSESDISQTLSEERDEISPFKRNTSLTQSQRKKISPRINIQQILNSSDDLSPGVGSSATPSNHPLSANFETINFDSNQTNIDLNVNTLNGNEESESKGLVRRPSTTKKKIPVNREFFKSDEFNDKESNGGPSDTIAELTARQELDETRGWRESCPIGPEGDVKVIDMKVIDPYKKVISHGGYFHSTIGNSHQSGSSPAIIVFSACYLPDRSRKDYNYVMDHLFMYVLTTLHNLIADDYILIYFHNAGVSTLGNNMPTFGWLKRCYYMMDRKLKKNLKGLYLVHPTFWLKTLIIMSKPFISSKFSKKLKFVGSLAELSALLPIEHIAIPDAVKIYDEEIANNIL</sequence>
<dbReference type="InterPro" id="IPR022181">
    <property type="entry name" value="Bcl2-/adenovirus-E1B"/>
</dbReference>
<evidence type="ECO:0000256" key="6">
    <source>
        <dbReference type="SAM" id="MobiDB-lite"/>
    </source>
</evidence>
<comment type="similarity">
    <text evidence="2">Belongs to the PPase class C family. Prune subfamily.</text>
</comment>
<dbReference type="EMBL" id="OC915134">
    <property type="protein sequence ID" value="CAD7638822.1"/>
    <property type="molecule type" value="Genomic_DNA"/>
</dbReference>
<dbReference type="InterPro" id="IPR038763">
    <property type="entry name" value="DHH_sf"/>
</dbReference>
<evidence type="ECO:0000256" key="5">
    <source>
        <dbReference type="ARBA" id="ARBA00023211"/>
    </source>
</evidence>
<keyword evidence="3" id="KW-0479">Metal-binding</keyword>
<dbReference type="GO" id="GO:0046872">
    <property type="term" value="F:metal ion binding"/>
    <property type="evidence" value="ECO:0007669"/>
    <property type="project" value="UniProtKB-KW"/>
</dbReference>
<dbReference type="PANTHER" id="PTHR12112">
    <property type="entry name" value="BNIP - RELATED"/>
    <property type="match status" value="1"/>
</dbReference>
<dbReference type="SUPFAM" id="SSF64182">
    <property type="entry name" value="DHH phosphoesterases"/>
    <property type="match status" value="1"/>
</dbReference>
<feature type="region of interest" description="Disordered" evidence="6">
    <location>
        <begin position="522"/>
        <end position="645"/>
    </location>
</feature>
<feature type="compositionally biased region" description="Polar residues" evidence="6">
    <location>
        <begin position="556"/>
        <end position="565"/>
    </location>
</feature>
<dbReference type="InterPro" id="IPR004097">
    <property type="entry name" value="DHHA2"/>
</dbReference>
<comment type="cofactor">
    <cofactor evidence="1">
        <name>Mn(2+)</name>
        <dbReference type="ChEBI" id="CHEBI:29035"/>
    </cofactor>
</comment>
<evidence type="ECO:0000256" key="4">
    <source>
        <dbReference type="ARBA" id="ARBA00022801"/>
    </source>
</evidence>
<protein>
    <recommendedName>
        <fullName evidence="7">CRAL-TRIO domain-containing protein</fullName>
    </recommendedName>
</protein>
<dbReference type="Gene3D" id="3.40.525.10">
    <property type="entry name" value="CRAL-TRIO lipid binding domain"/>
    <property type="match status" value="1"/>
</dbReference>
<dbReference type="InterPro" id="IPR001667">
    <property type="entry name" value="DDH_dom"/>
</dbReference>
<evidence type="ECO:0000259" key="7">
    <source>
        <dbReference type="PROSITE" id="PS50191"/>
    </source>
</evidence>
<evidence type="ECO:0000313" key="8">
    <source>
        <dbReference type="EMBL" id="CAD7638822.1"/>
    </source>
</evidence>